<dbReference type="SUPFAM" id="SSF48600">
    <property type="entry name" value="Chorismate mutase II"/>
    <property type="match status" value="1"/>
</dbReference>
<reference evidence="4" key="1">
    <citation type="journal article" date="2014" name="Int. J. Syst. Evol. Microbiol.">
        <title>Complete genome sequence of Corynebacterium casei LMG S-19264T (=DSM 44701T), isolated from a smear-ripened cheese.</title>
        <authorList>
            <consortium name="US DOE Joint Genome Institute (JGI-PGF)"/>
            <person name="Walter F."/>
            <person name="Albersmeier A."/>
            <person name="Kalinowski J."/>
            <person name="Ruckert C."/>
        </authorList>
    </citation>
    <scope>NUCLEOTIDE SEQUENCE</scope>
    <source>
        <strain evidence="4">CGMCC 1.15367</strain>
    </source>
</reference>
<gene>
    <name evidence="4" type="ORF">GCM10011390_03970</name>
</gene>
<dbReference type="NCBIfam" id="TIGR01803">
    <property type="entry name" value="CM-like"/>
    <property type="match status" value="1"/>
</dbReference>
<comment type="caution">
    <text evidence="4">The sequence shown here is derived from an EMBL/GenBank/DDBJ whole genome shotgun (WGS) entry which is preliminary data.</text>
</comment>
<dbReference type="PANTHER" id="PTHR38041:SF1">
    <property type="entry name" value="CHORISMATE MUTASE"/>
    <property type="match status" value="1"/>
</dbReference>
<evidence type="ECO:0000256" key="1">
    <source>
        <dbReference type="ARBA" id="ARBA00012404"/>
    </source>
</evidence>
<dbReference type="GO" id="GO:0009697">
    <property type="term" value="P:salicylic acid biosynthetic process"/>
    <property type="evidence" value="ECO:0007669"/>
    <property type="project" value="InterPro"/>
</dbReference>
<dbReference type="AlphaFoldDB" id="A0A916ZCP0"/>
<dbReference type="InterPro" id="IPR008241">
    <property type="entry name" value="Isochorismate_pyruvate-lyase"/>
</dbReference>
<evidence type="ECO:0000256" key="2">
    <source>
        <dbReference type="ARBA" id="ARBA00023235"/>
    </source>
</evidence>
<proteinExistence type="predicted"/>
<dbReference type="InterPro" id="IPR036263">
    <property type="entry name" value="Chorismate_II_sf"/>
</dbReference>
<feature type="domain" description="Chorismate mutase" evidence="3">
    <location>
        <begin position="7"/>
        <end position="98"/>
    </location>
</feature>
<dbReference type="EMBL" id="BMIQ01000001">
    <property type="protein sequence ID" value="GGD88410.1"/>
    <property type="molecule type" value="Genomic_DNA"/>
</dbReference>
<keyword evidence="2" id="KW-0413">Isomerase</keyword>
<accession>A0A916ZCP0</accession>
<dbReference type="InterPro" id="IPR036979">
    <property type="entry name" value="CM_dom_sf"/>
</dbReference>
<dbReference type="Proteomes" id="UP000644699">
    <property type="component" value="Unassembled WGS sequence"/>
</dbReference>
<keyword evidence="5" id="KW-1185">Reference proteome</keyword>
<dbReference type="Gene3D" id="1.20.59.10">
    <property type="entry name" value="Chorismate mutase"/>
    <property type="match status" value="1"/>
</dbReference>
<reference evidence="4" key="2">
    <citation type="submission" date="2020-09" db="EMBL/GenBank/DDBJ databases">
        <authorList>
            <person name="Sun Q."/>
            <person name="Zhou Y."/>
        </authorList>
    </citation>
    <scope>NUCLEOTIDE SEQUENCE</scope>
    <source>
        <strain evidence="4">CGMCC 1.15367</strain>
    </source>
</reference>
<organism evidence="4 5">
    <name type="scientific">Aureimonas endophytica</name>
    <dbReference type="NCBI Taxonomy" id="2027858"/>
    <lineage>
        <taxon>Bacteria</taxon>
        <taxon>Pseudomonadati</taxon>
        <taxon>Pseudomonadota</taxon>
        <taxon>Alphaproteobacteria</taxon>
        <taxon>Hyphomicrobiales</taxon>
        <taxon>Aurantimonadaceae</taxon>
        <taxon>Aureimonas</taxon>
    </lineage>
</organism>
<dbReference type="GO" id="GO:0016835">
    <property type="term" value="F:carbon-oxygen lyase activity"/>
    <property type="evidence" value="ECO:0007669"/>
    <property type="project" value="InterPro"/>
</dbReference>
<dbReference type="InterPro" id="IPR002701">
    <property type="entry name" value="CM_II_prokaryot"/>
</dbReference>
<evidence type="ECO:0000313" key="4">
    <source>
        <dbReference type="EMBL" id="GGD88410.1"/>
    </source>
</evidence>
<sequence length="104" mass="11228">MAERKSPESCQDMASLRALIDGIDDELFDLFAARMACIHRAADLKKAEGLPANVPSRVTEVIANAERRAAARGLDPALYGGIWRAIVDAAIAEEEKHLGGQPSR</sequence>
<dbReference type="Pfam" id="PF01817">
    <property type="entry name" value="CM_2"/>
    <property type="match status" value="1"/>
</dbReference>
<dbReference type="PANTHER" id="PTHR38041">
    <property type="entry name" value="CHORISMATE MUTASE"/>
    <property type="match status" value="1"/>
</dbReference>
<dbReference type="GO" id="GO:0046417">
    <property type="term" value="P:chorismate metabolic process"/>
    <property type="evidence" value="ECO:0007669"/>
    <property type="project" value="InterPro"/>
</dbReference>
<dbReference type="EC" id="5.4.99.5" evidence="1"/>
<dbReference type="SMART" id="SM00830">
    <property type="entry name" value="CM_2"/>
    <property type="match status" value="1"/>
</dbReference>
<evidence type="ECO:0000259" key="3">
    <source>
        <dbReference type="PROSITE" id="PS51168"/>
    </source>
</evidence>
<name>A0A916ZCP0_9HYPH</name>
<dbReference type="PROSITE" id="PS51168">
    <property type="entry name" value="CHORISMATE_MUT_2"/>
    <property type="match status" value="1"/>
</dbReference>
<protein>
    <recommendedName>
        <fullName evidence="1">chorismate mutase</fullName>
        <ecNumber evidence="1">5.4.99.5</ecNumber>
    </recommendedName>
</protein>
<evidence type="ECO:0000313" key="5">
    <source>
        <dbReference type="Proteomes" id="UP000644699"/>
    </source>
</evidence>
<dbReference type="RefSeq" id="WP_244639262.1">
    <property type="nucleotide sequence ID" value="NZ_BMIQ01000001.1"/>
</dbReference>
<dbReference type="GO" id="GO:0004106">
    <property type="term" value="F:chorismate mutase activity"/>
    <property type="evidence" value="ECO:0007669"/>
    <property type="project" value="UniProtKB-EC"/>
</dbReference>
<dbReference type="InterPro" id="IPR051331">
    <property type="entry name" value="Chorismate_mutase-related"/>
</dbReference>